<accession>A0AA36FR75</accession>
<dbReference type="InterPro" id="IPR036291">
    <property type="entry name" value="NAD(P)-bd_dom_sf"/>
</dbReference>
<dbReference type="SUPFAM" id="SSF51735">
    <property type="entry name" value="NAD(P)-binding Rossmann-fold domains"/>
    <property type="match status" value="1"/>
</dbReference>
<comment type="caution">
    <text evidence="2">The sequence shown here is derived from an EMBL/GenBank/DDBJ whole genome shotgun (WGS) entry which is preliminary data.</text>
</comment>
<reference evidence="2" key="1">
    <citation type="submission" date="2023-06" db="EMBL/GenBank/DDBJ databases">
        <authorList>
            <person name="Delattre M."/>
        </authorList>
    </citation>
    <scope>NUCLEOTIDE SEQUENCE</scope>
    <source>
        <strain evidence="2">AF72</strain>
    </source>
</reference>
<dbReference type="PANTHER" id="PTHR43313">
    <property type="entry name" value="SHORT-CHAIN DEHYDROGENASE/REDUCTASE FAMILY 9C"/>
    <property type="match status" value="1"/>
</dbReference>
<dbReference type="GO" id="GO:0016491">
    <property type="term" value="F:oxidoreductase activity"/>
    <property type="evidence" value="ECO:0007669"/>
    <property type="project" value="TreeGrafter"/>
</dbReference>
<dbReference type="EMBL" id="CATQJA010000804">
    <property type="protein sequence ID" value="CAJ0564125.1"/>
    <property type="molecule type" value="Genomic_DNA"/>
</dbReference>
<organism evidence="2 3">
    <name type="scientific">Mesorhabditis spiculigera</name>
    <dbReference type="NCBI Taxonomy" id="96644"/>
    <lineage>
        <taxon>Eukaryota</taxon>
        <taxon>Metazoa</taxon>
        <taxon>Ecdysozoa</taxon>
        <taxon>Nematoda</taxon>
        <taxon>Chromadorea</taxon>
        <taxon>Rhabditida</taxon>
        <taxon>Rhabditina</taxon>
        <taxon>Rhabditomorpha</taxon>
        <taxon>Rhabditoidea</taxon>
        <taxon>Rhabditidae</taxon>
        <taxon>Mesorhabditinae</taxon>
        <taxon>Mesorhabditis</taxon>
    </lineage>
</organism>
<evidence type="ECO:0000313" key="3">
    <source>
        <dbReference type="Proteomes" id="UP001177023"/>
    </source>
</evidence>
<dbReference type="PANTHER" id="PTHR43313:SF7">
    <property type="entry name" value="17-BETA-HYDROXYSTEROID DEHYDROGENASE TYPE 6"/>
    <property type="match status" value="1"/>
</dbReference>
<proteinExistence type="inferred from homology"/>
<feature type="non-terminal residue" evidence="2">
    <location>
        <position position="301"/>
    </location>
</feature>
<dbReference type="PRINTS" id="PR00080">
    <property type="entry name" value="SDRFAMILY"/>
</dbReference>
<name>A0AA36FR75_9BILA</name>
<evidence type="ECO:0000313" key="2">
    <source>
        <dbReference type="EMBL" id="CAJ0564125.1"/>
    </source>
</evidence>
<gene>
    <name evidence="2" type="ORF">MSPICULIGERA_LOCUS2817</name>
</gene>
<dbReference type="AlphaFoldDB" id="A0AA36FR75"/>
<dbReference type="Proteomes" id="UP001177023">
    <property type="component" value="Unassembled WGS sequence"/>
</dbReference>
<evidence type="ECO:0000256" key="1">
    <source>
        <dbReference type="RuleBase" id="RU000363"/>
    </source>
</evidence>
<protein>
    <submittedName>
        <fullName evidence="2">Uncharacterized protein</fullName>
    </submittedName>
</protein>
<dbReference type="InterPro" id="IPR002347">
    <property type="entry name" value="SDR_fam"/>
</dbReference>
<dbReference type="PRINTS" id="PR00081">
    <property type="entry name" value="GDHRDH"/>
</dbReference>
<comment type="similarity">
    <text evidence="1">Belongs to the short-chain dehydrogenases/reductases (SDR) family.</text>
</comment>
<sequence length="301" mass="34538">MFFLIFFGAVAAWVTFFFLRIKWEEEKLDDLPNRPVFITGCDSGFGHDTALKLLSMGMPVFAGCYTEEGLEKIEKEASNYTKGKFKAIRVDVTNDESVDRMGTWLEKEVQPYGGLWAVINNAGVGFNVFLDDFLKHEDYRLTMEINFYGIMRVVHRLRRALKQRKGRLINVTSILGRCPAAGIGPYIISKFTANAYTEVIRKELAIWGVEVIHIEPGFVKTPLTDTERIRKNNDHLWERASPELKAEYGYEFFKKTCENQAMMMNGLGANHTDRVVNIYVKAVTSVNTRRRYKVGIDTNFL</sequence>
<dbReference type="GO" id="GO:0008202">
    <property type="term" value="P:steroid metabolic process"/>
    <property type="evidence" value="ECO:0007669"/>
    <property type="project" value="TreeGrafter"/>
</dbReference>
<dbReference type="Pfam" id="PF00106">
    <property type="entry name" value="adh_short"/>
    <property type="match status" value="1"/>
</dbReference>
<keyword evidence="3" id="KW-1185">Reference proteome</keyword>
<dbReference type="Gene3D" id="3.40.50.720">
    <property type="entry name" value="NAD(P)-binding Rossmann-like Domain"/>
    <property type="match status" value="1"/>
</dbReference>